<dbReference type="Gene3D" id="3.40.50.720">
    <property type="entry name" value="NAD(P)-binding Rossmann-like Domain"/>
    <property type="match status" value="1"/>
</dbReference>
<name>A0A1H2LQL0_9ACTN</name>
<evidence type="ECO:0000313" key="3">
    <source>
        <dbReference type="Proteomes" id="UP000182977"/>
    </source>
</evidence>
<dbReference type="RefSeq" id="WP_046768641.1">
    <property type="nucleotide sequence ID" value="NZ_KQ061227.1"/>
</dbReference>
<sequence length="267" mass="28657">MTILVTGATGSVGRLVVDHLLTRGATDVRALVRDPAKATLPAGVDVATGYVAEPESLDAAFDGVDRMYLTSYTDTAAEVLARAKKGGVRHVVSLSGERESWWGSIVDDVEASGLEWTHLWPGEFMENTTIWTDQIRTTSQVRDGYAASANAAIAMDDVAAVAAVTLTENGHVGRAYPLTGPETLTRAEKVALIGRALGRDVPYVELSRDDAIAELTASMGEYAEWYVDGEGQQVEHPQQPTTAVAEVLGRPATTFADWAVRHADLFR</sequence>
<gene>
    <name evidence="2" type="ORF">SAMN04488563_6511</name>
</gene>
<dbReference type="InterPro" id="IPR036291">
    <property type="entry name" value="NAD(P)-bd_dom_sf"/>
</dbReference>
<organism evidence="2 3">
    <name type="scientific">Jiangella alkaliphila</name>
    <dbReference type="NCBI Taxonomy" id="419479"/>
    <lineage>
        <taxon>Bacteria</taxon>
        <taxon>Bacillati</taxon>
        <taxon>Actinomycetota</taxon>
        <taxon>Actinomycetes</taxon>
        <taxon>Jiangellales</taxon>
        <taxon>Jiangellaceae</taxon>
        <taxon>Jiangella</taxon>
    </lineage>
</organism>
<dbReference type="InterPro" id="IPR051604">
    <property type="entry name" value="Ergot_Alk_Oxidoreductase"/>
</dbReference>
<dbReference type="OrthoDB" id="4457504at2"/>
<dbReference type="Proteomes" id="UP000182977">
    <property type="component" value="Chromosome I"/>
</dbReference>
<keyword evidence="3" id="KW-1185">Reference proteome</keyword>
<dbReference type="InterPro" id="IPR016040">
    <property type="entry name" value="NAD(P)-bd_dom"/>
</dbReference>
<dbReference type="PANTHER" id="PTHR43162:SF1">
    <property type="entry name" value="PRESTALK A DIFFERENTIATION PROTEIN A"/>
    <property type="match status" value="1"/>
</dbReference>
<reference evidence="3" key="1">
    <citation type="submission" date="2016-10" db="EMBL/GenBank/DDBJ databases">
        <authorList>
            <person name="Varghese N."/>
            <person name="Submissions S."/>
        </authorList>
    </citation>
    <scope>NUCLEOTIDE SEQUENCE [LARGE SCALE GENOMIC DNA]</scope>
    <source>
        <strain evidence="3">DSM 45079</strain>
    </source>
</reference>
<dbReference type="STRING" id="419479.SAMN04488563_6511"/>
<dbReference type="EMBL" id="LT629791">
    <property type="protein sequence ID" value="SDU83219.1"/>
    <property type="molecule type" value="Genomic_DNA"/>
</dbReference>
<evidence type="ECO:0000313" key="2">
    <source>
        <dbReference type="EMBL" id="SDU83219.1"/>
    </source>
</evidence>
<proteinExistence type="predicted"/>
<feature type="domain" description="NAD(P)-binding" evidence="1">
    <location>
        <begin position="7"/>
        <end position="168"/>
    </location>
</feature>
<dbReference type="PANTHER" id="PTHR43162">
    <property type="match status" value="1"/>
</dbReference>
<evidence type="ECO:0000259" key="1">
    <source>
        <dbReference type="Pfam" id="PF13460"/>
    </source>
</evidence>
<protein>
    <submittedName>
        <fullName evidence="2">Uncharacterized conserved protein YbjT, contains NAD(P)-binding and DUF2867 domains</fullName>
    </submittedName>
</protein>
<accession>A0A1H2LQL0</accession>
<dbReference type="SUPFAM" id="SSF51735">
    <property type="entry name" value="NAD(P)-binding Rossmann-fold domains"/>
    <property type="match status" value="1"/>
</dbReference>
<dbReference type="Gene3D" id="3.90.25.10">
    <property type="entry name" value="UDP-galactose 4-epimerase, domain 1"/>
    <property type="match status" value="1"/>
</dbReference>
<dbReference type="Pfam" id="PF13460">
    <property type="entry name" value="NAD_binding_10"/>
    <property type="match status" value="1"/>
</dbReference>
<dbReference type="AlphaFoldDB" id="A0A1H2LQL0"/>